<proteinExistence type="predicted"/>
<reference evidence="3 4" key="1">
    <citation type="submission" date="2023-09" db="EMBL/GenBank/DDBJ databases">
        <title>Novel taxa isolated from Blanes Bay.</title>
        <authorList>
            <person name="Rey-Velasco X."/>
            <person name="Lucena T."/>
        </authorList>
    </citation>
    <scope>NUCLEOTIDE SEQUENCE [LARGE SCALE GENOMIC DNA]</scope>
    <source>
        <strain evidence="3 4">S356</strain>
    </source>
</reference>
<dbReference type="RefSeq" id="WP_349242479.1">
    <property type="nucleotide sequence ID" value="NZ_JAVTTO010000004.1"/>
</dbReference>
<dbReference type="InterPro" id="IPR026341">
    <property type="entry name" value="T9SS_type_B"/>
</dbReference>
<evidence type="ECO:0000259" key="2">
    <source>
        <dbReference type="PROSITE" id="PS50093"/>
    </source>
</evidence>
<sequence length="912" mass="100794">MRGLANLYSILILLFSCTTLFAQGETVHWYFGEQAALSFYGSTPNLLTDSQMSAVSGSSSISDVDGNLMFYTDGKTVWNRNHTIMQNGEDLAGQVDNLQSSIIIPKPGDANTYYIFTTRTDNSTNPTFAKGVYYSVVTFSATQPLGEITNKNIRIVNASSAEKITATHSSDGRSIWLIALTGLHTNQDDPKNTFSVFNIDQNGVSNTPIQFTTTHDIPSLGQMTMSIPGDKIAISGNSPEPESRFIYLYDFDNVTGQITEGVNLLPDPTIGVSPIPIGLEFSPDGKYLYFSHTNASETNTGIIQVDVGGAIFGNKVQINTSGGPIIFGALQVSNDHKIYVAHVNNDGTGERAIGVIHNPNGEGLESNFEANAIRLFPNASRRALPNFIQSYFATKINTENACVNAPFDFTVESYAPVQSVQWDFGDGNSSSSSAPSHAYTTAGDYLVRATMTVAGNSVVAFKQVTVYELPNLIPNQELVQCDDDMDGISTFNLFNIREKITDPLLAEDMFFYTTSADAQSDSNRIDMPDIFVNTVPDQEIFVRVVNSNGCQEFTSFFVRANFVQVDPISEMYTCELIDHEEPIPTGNFDLNNKRGLIRTELGLPNNATLTFFETLTDAQTLTDELPDSYDSASKTIWVRISGPGNLNCGGLQSFDLIVNPKPIVTIDDKYFICIDPTVNPVILTADPNNQRVEWRDTNNNDQIVSTDRSFFLNQRGKFKLVAYNIVNGFECSNSQTFKVVYFNPPVIVSTEVINESDGSFSVDVVVEGTSSYEFSIDGVNFFGNGTNYTLTNVPLGFQTVYVRGLNNCEPQSEKEISVLGYPDFFTPNGDGINDTWNVKGVSDSYYKSIYVRIFNRYGKAIYEIRDFQSLGWDGRYNGKRLDPNDYWFTAEIIDLNDNVIKKNGNFSLLRGQ</sequence>
<accession>A0ABU3LHN0</accession>
<evidence type="ECO:0000256" key="1">
    <source>
        <dbReference type="SAM" id="SignalP"/>
    </source>
</evidence>
<dbReference type="InterPro" id="IPR035986">
    <property type="entry name" value="PKD_dom_sf"/>
</dbReference>
<feature type="signal peptide" evidence="1">
    <location>
        <begin position="1"/>
        <end position="22"/>
    </location>
</feature>
<keyword evidence="4" id="KW-1185">Reference proteome</keyword>
<organism evidence="3 4">
    <name type="scientific">Asprobacillus argus</name>
    <dbReference type="NCBI Taxonomy" id="3076534"/>
    <lineage>
        <taxon>Bacteria</taxon>
        <taxon>Pseudomonadati</taxon>
        <taxon>Bacteroidota</taxon>
        <taxon>Flavobacteriia</taxon>
        <taxon>Flavobacteriales</taxon>
        <taxon>Flavobacteriaceae</taxon>
        <taxon>Asprobacillus</taxon>
    </lineage>
</organism>
<evidence type="ECO:0000313" key="4">
    <source>
        <dbReference type="Proteomes" id="UP001257277"/>
    </source>
</evidence>
<protein>
    <submittedName>
        <fullName evidence="3">T9SS type B sorting domain-containing protein</fullName>
    </submittedName>
</protein>
<dbReference type="InterPro" id="IPR011042">
    <property type="entry name" value="6-blade_b-propeller_TolB-like"/>
</dbReference>
<dbReference type="PROSITE" id="PS51257">
    <property type="entry name" value="PROKAR_LIPOPROTEIN"/>
    <property type="match status" value="1"/>
</dbReference>
<dbReference type="EMBL" id="JAVTTO010000004">
    <property type="protein sequence ID" value="MDT7833230.1"/>
    <property type="molecule type" value="Genomic_DNA"/>
</dbReference>
<dbReference type="Proteomes" id="UP001257277">
    <property type="component" value="Unassembled WGS sequence"/>
</dbReference>
<dbReference type="Gene3D" id="2.120.10.30">
    <property type="entry name" value="TolB, C-terminal domain"/>
    <property type="match status" value="1"/>
</dbReference>
<dbReference type="Pfam" id="PF18911">
    <property type="entry name" value="PKD_4"/>
    <property type="match status" value="1"/>
</dbReference>
<dbReference type="InterPro" id="IPR022409">
    <property type="entry name" value="PKD/Chitinase_dom"/>
</dbReference>
<comment type="caution">
    <text evidence="3">The sequence shown here is derived from an EMBL/GenBank/DDBJ whole genome shotgun (WGS) entry which is preliminary data.</text>
</comment>
<dbReference type="NCBIfam" id="TIGR04131">
    <property type="entry name" value="Bac_Flav_CTERM"/>
    <property type="match status" value="1"/>
</dbReference>
<feature type="domain" description="PKD" evidence="2">
    <location>
        <begin position="412"/>
        <end position="466"/>
    </location>
</feature>
<gene>
    <name evidence="3" type="ORF">RQM59_12605</name>
</gene>
<dbReference type="InterPro" id="IPR013783">
    <property type="entry name" value="Ig-like_fold"/>
</dbReference>
<name>A0ABU3LHN0_9FLAO</name>
<keyword evidence="1" id="KW-0732">Signal</keyword>
<dbReference type="SUPFAM" id="SSF75011">
    <property type="entry name" value="3-carboxy-cis,cis-mucoante lactonizing enzyme"/>
    <property type="match status" value="1"/>
</dbReference>
<dbReference type="SMART" id="SM00089">
    <property type="entry name" value="PKD"/>
    <property type="match status" value="1"/>
</dbReference>
<dbReference type="Gene3D" id="2.60.40.10">
    <property type="entry name" value="Immunoglobulins"/>
    <property type="match status" value="1"/>
</dbReference>
<dbReference type="Pfam" id="PF13585">
    <property type="entry name" value="CHU_C"/>
    <property type="match status" value="1"/>
</dbReference>
<evidence type="ECO:0000313" key="3">
    <source>
        <dbReference type="EMBL" id="MDT7833230.1"/>
    </source>
</evidence>
<feature type="chain" id="PRO_5045567723" evidence="1">
    <location>
        <begin position="23"/>
        <end position="912"/>
    </location>
</feature>
<dbReference type="SUPFAM" id="SSF49299">
    <property type="entry name" value="PKD domain"/>
    <property type="match status" value="1"/>
</dbReference>
<dbReference type="CDD" id="cd00146">
    <property type="entry name" value="PKD"/>
    <property type="match status" value="1"/>
</dbReference>
<dbReference type="PROSITE" id="PS50093">
    <property type="entry name" value="PKD"/>
    <property type="match status" value="1"/>
</dbReference>
<dbReference type="InterPro" id="IPR000601">
    <property type="entry name" value="PKD_dom"/>
</dbReference>